<dbReference type="PANTHER" id="PTHR42852">
    <property type="entry name" value="THIOL:DISULFIDE INTERCHANGE PROTEIN DSBE"/>
    <property type="match status" value="1"/>
</dbReference>
<keyword evidence="3" id="KW-1015">Disulfide bond</keyword>
<proteinExistence type="predicted"/>
<evidence type="ECO:0000256" key="1">
    <source>
        <dbReference type="ARBA" id="ARBA00004196"/>
    </source>
</evidence>
<dbReference type="Proteomes" id="UP000270856">
    <property type="component" value="Unassembled WGS sequence"/>
</dbReference>
<dbReference type="OrthoDB" id="743079at2"/>
<gene>
    <name evidence="7" type="ORF">EGM88_15230</name>
</gene>
<dbReference type="InterPro" id="IPR036249">
    <property type="entry name" value="Thioredoxin-like_sf"/>
</dbReference>
<comment type="caution">
    <text evidence="7">The sequence shown here is derived from an EMBL/GenBank/DDBJ whole genome shotgun (WGS) entry which is preliminary data.</text>
</comment>
<dbReference type="GO" id="GO:0017004">
    <property type="term" value="P:cytochrome complex assembly"/>
    <property type="evidence" value="ECO:0007669"/>
    <property type="project" value="UniProtKB-KW"/>
</dbReference>
<dbReference type="GO" id="GO:0016491">
    <property type="term" value="F:oxidoreductase activity"/>
    <property type="evidence" value="ECO:0007669"/>
    <property type="project" value="InterPro"/>
</dbReference>
<feature type="domain" description="Thioredoxin" evidence="6">
    <location>
        <begin position="316"/>
        <end position="460"/>
    </location>
</feature>
<keyword evidence="8" id="KW-1185">Reference proteome</keyword>
<comment type="subcellular location">
    <subcellularLocation>
        <location evidence="1">Cell envelope</location>
    </subcellularLocation>
</comment>
<evidence type="ECO:0000256" key="4">
    <source>
        <dbReference type="ARBA" id="ARBA00023284"/>
    </source>
</evidence>
<name>A0A3N4N3B2_9FLAO</name>
<dbReference type="PROSITE" id="PS51352">
    <property type="entry name" value="THIOREDOXIN_2"/>
    <property type="match status" value="1"/>
</dbReference>
<keyword evidence="2" id="KW-0201">Cytochrome c-type biogenesis</keyword>
<dbReference type="InterPro" id="IPR013740">
    <property type="entry name" value="Redoxin"/>
</dbReference>
<keyword evidence="5" id="KW-0732">Signal</keyword>
<dbReference type="Pfam" id="PF08534">
    <property type="entry name" value="Redoxin"/>
    <property type="match status" value="1"/>
</dbReference>
<feature type="signal peptide" evidence="5">
    <location>
        <begin position="1"/>
        <end position="22"/>
    </location>
</feature>
<dbReference type="AlphaFoldDB" id="A0A3N4N3B2"/>
<keyword evidence="4" id="KW-0676">Redox-active center</keyword>
<protein>
    <submittedName>
        <fullName evidence="7">TlpA family protein disulfide reductase</fullName>
    </submittedName>
</protein>
<evidence type="ECO:0000313" key="8">
    <source>
        <dbReference type="Proteomes" id="UP000270856"/>
    </source>
</evidence>
<dbReference type="InterPro" id="IPR050553">
    <property type="entry name" value="Thioredoxin_ResA/DsbE_sf"/>
</dbReference>
<dbReference type="EMBL" id="RPFJ01000098">
    <property type="protein sequence ID" value="RPD90702.1"/>
    <property type="molecule type" value="Genomic_DNA"/>
</dbReference>
<dbReference type="PROSITE" id="PS51257">
    <property type="entry name" value="PROKAR_LIPOPROTEIN"/>
    <property type="match status" value="1"/>
</dbReference>
<dbReference type="PANTHER" id="PTHR42852:SF6">
    <property type="entry name" value="THIOL:DISULFIDE INTERCHANGE PROTEIN DSBE"/>
    <property type="match status" value="1"/>
</dbReference>
<dbReference type="CDD" id="cd02966">
    <property type="entry name" value="TlpA_like_family"/>
    <property type="match status" value="1"/>
</dbReference>
<dbReference type="GO" id="GO:0030313">
    <property type="term" value="C:cell envelope"/>
    <property type="evidence" value="ECO:0007669"/>
    <property type="project" value="UniProtKB-SubCell"/>
</dbReference>
<sequence>MKKTLYGLFVLLLLISCKKDNANIDYAIISGKITNKPDGVVTLNSYDRSYIDTLSVSDDGSFIDTLRSNFGHVVLFDGKTPAFFYVQKGNNITIEYDSDNFTETVKYSGNGVEVSNYLLIKSRKTTDLKGEGNAFFELEEDAYKSKAKEIKTTSIALLDSIKGISAEYIEKEKRNLEYEYLASLNMYESYHAHYAKKPDFKVSDDFLKEKEGLDYTNEEDFIFSNYYASLVSSHYTKKANDLMESDSTLSRDLAFLNTFSSIPQEVIKNKLLYNYSQFNITYTDDLETFYKTFMESSTDQKHKEEITKTYTKLKAVAKGQPSPKFFDYENYEGGTTSLDDLKGKYVYIDVWATWCGPCIAEVPFLKEVEKKYHNKNIEFVSLSIDAKKDYEKWKNMVSERELKGIQLFADNSWNSKFVKDYQIMGIPRFILIDPEGNIVNSNAPRPSDKKLITLFDELNI</sequence>
<reference evidence="7 8" key="1">
    <citation type="submission" date="2018-11" db="EMBL/GenBank/DDBJ databases">
        <title>Aureibaculum marinum gen. nov., sp. nov., a member of the family Flavobacteriaceae isolated from the Bohai Sea.</title>
        <authorList>
            <person name="Ji X."/>
        </authorList>
    </citation>
    <scope>NUCLEOTIDE SEQUENCE [LARGE SCALE GENOMIC DNA]</scope>
    <source>
        <strain evidence="7 8">BH-SD17</strain>
    </source>
</reference>
<evidence type="ECO:0000256" key="3">
    <source>
        <dbReference type="ARBA" id="ARBA00023157"/>
    </source>
</evidence>
<evidence type="ECO:0000256" key="2">
    <source>
        <dbReference type="ARBA" id="ARBA00022748"/>
    </source>
</evidence>
<accession>A0A3N4N3B2</accession>
<dbReference type="Gene3D" id="3.40.30.10">
    <property type="entry name" value="Glutaredoxin"/>
    <property type="match status" value="1"/>
</dbReference>
<evidence type="ECO:0000256" key="5">
    <source>
        <dbReference type="SAM" id="SignalP"/>
    </source>
</evidence>
<evidence type="ECO:0000259" key="6">
    <source>
        <dbReference type="PROSITE" id="PS51352"/>
    </source>
</evidence>
<dbReference type="RefSeq" id="WP_123899252.1">
    <property type="nucleotide sequence ID" value="NZ_RPFJ01000098.1"/>
</dbReference>
<dbReference type="InterPro" id="IPR013766">
    <property type="entry name" value="Thioredoxin_domain"/>
</dbReference>
<feature type="chain" id="PRO_5018130547" evidence="5">
    <location>
        <begin position="23"/>
        <end position="460"/>
    </location>
</feature>
<dbReference type="SUPFAM" id="SSF52833">
    <property type="entry name" value="Thioredoxin-like"/>
    <property type="match status" value="1"/>
</dbReference>
<organism evidence="7 8">
    <name type="scientific">Aureibaculum marinum</name>
    <dbReference type="NCBI Taxonomy" id="2487930"/>
    <lineage>
        <taxon>Bacteria</taxon>
        <taxon>Pseudomonadati</taxon>
        <taxon>Bacteroidota</taxon>
        <taxon>Flavobacteriia</taxon>
        <taxon>Flavobacteriales</taxon>
        <taxon>Flavobacteriaceae</taxon>
        <taxon>Aureibaculum</taxon>
    </lineage>
</organism>
<evidence type="ECO:0000313" key="7">
    <source>
        <dbReference type="EMBL" id="RPD90702.1"/>
    </source>
</evidence>